<accession>A0A6I6DJ86</accession>
<keyword evidence="1" id="KW-0812">Transmembrane</keyword>
<dbReference type="EMBL" id="CP046457">
    <property type="protein sequence ID" value="QGU00854.1"/>
    <property type="molecule type" value="Genomic_DNA"/>
</dbReference>
<dbReference type="OrthoDB" id="2081516at2"/>
<evidence type="ECO:0000313" key="2">
    <source>
        <dbReference type="EMBL" id="QGU00854.1"/>
    </source>
</evidence>
<protein>
    <submittedName>
        <fullName evidence="2">Uncharacterized protein</fullName>
    </submittedName>
</protein>
<dbReference type="KEGG" id="salq:SYNTR_2260"/>
<keyword evidence="3" id="KW-1185">Reference proteome</keyword>
<sequence>MQIPEANGVPKFIFLIIILTLAGMFTYATYFDNKQVEKVRSEQSINDFYSAYFNKDYETVANNLSVFWISRFLPEYATLTPEELIANREELVAEAADVIASIEEDNYLAATLGVDVLSEYTKNSEYSSLVVYEILEDGAIVGMEVAILIEELGQPRIFDFSQIQSYELQQILEIDLEELDETFEELLDPASSVNE</sequence>
<organism evidence="2 3">
    <name type="scientific">Candidatus Syntrophocurvum alkaliphilum</name>
    <dbReference type="NCBI Taxonomy" id="2293317"/>
    <lineage>
        <taxon>Bacteria</taxon>
        <taxon>Bacillati</taxon>
        <taxon>Bacillota</taxon>
        <taxon>Clostridia</taxon>
        <taxon>Eubacteriales</taxon>
        <taxon>Syntrophomonadaceae</taxon>
        <taxon>Candidatus Syntrophocurvum</taxon>
    </lineage>
</organism>
<dbReference type="RefSeq" id="WP_156204599.1">
    <property type="nucleotide sequence ID" value="NZ_CP046457.1"/>
</dbReference>
<dbReference type="Proteomes" id="UP000426444">
    <property type="component" value="Chromosome"/>
</dbReference>
<name>A0A6I6DJ86_9FIRM</name>
<feature type="transmembrane region" description="Helical" evidence="1">
    <location>
        <begin position="12"/>
        <end position="31"/>
    </location>
</feature>
<evidence type="ECO:0000313" key="3">
    <source>
        <dbReference type="Proteomes" id="UP000426444"/>
    </source>
</evidence>
<proteinExistence type="predicted"/>
<reference evidence="3" key="1">
    <citation type="journal article" date="2019" name="Microbiology">
        <title>Complete Genome Sequence of an Uncultured Bacterium of the Candidate Phylum Bipolaricaulota.</title>
        <authorList>
            <person name="Kadnikov V.V."/>
            <person name="Mardanov A.V."/>
            <person name="Beletsky A.V."/>
            <person name="Frank Y.A."/>
            <person name="Karnachuk O.V."/>
            <person name="Ravin N.V."/>
        </authorList>
    </citation>
    <scope>NUCLEOTIDE SEQUENCE [LARGE SCALE GENOMIC DNA]</scope>
</reference>
<keyword evidence="1" id="KW-1133">Transmembrane helix</keyword>
<keyword evidence="1" id="KW-0472">Membrane</keyword>
<evidence type="ECO:0000256" key="1">
    <source>
        <dbReference type="SAM" id="Phobius"/>
    </source>
</evidence>
<gene>
    <name evidence="2" type="ORF">SYNTR_2260</name>
</gene>
<dbReference type="AlphaFoldDB" id="A0A6I6DJ86"/>